<feature type="domain" description="Cytochrome c" evidence="8">
    <location>
        <begin position="21"/>
        <end position="101"/>
    </location>
</feature>
<dbReference type="InterPro" id="IPR036909">
    <property type="entry name" value="Cyt_c-like_dom_sf"/>
</dbReference>
<reference evidence="9 10" key="1">
    <citation type="submission" date="2019-07" db="EMBL/GenBank/DDBJ databases">
        <title>Complete genome sequence of Comamonas sp. NLF 7-7 isolated from livestock.</title>
        <authorList>
            <person name="Kim D.H."/>
            <person name="Kim J.G."/>
        </authorList>
    </citation>
    <scope>NUCLEOTIDE SEQUENCE [LARGE SCALE GENOMIC DNA]</scope>
    <source>
        <strain evidence="9 10">NLF 7-7</strain>
    </source>
</reference>
<evidence type="ECO:0000256" key="7">
    <source>
        <dbReference type="SAM" id="SignalP"/>
    </source>
</evidence>
<evidence type="ECO:0000256" key="5">
    <source>
        <dbReference type="ARBA" id="ARBA00023004"/>
    </source>
</evidence>
<keyword evidence="10" id="KW-1185">Reference proteome</keyword>
<keyword evidence="5 6" id="KW-0408">Iron</keyword>
<dbReference type="GO" id="GO:0009055">
    <property type="term" value="F:electron transfer activity"/>
    <property type="evidence" value="ECO:0007669"/>
    <property type="project" value="InterPro"/>
</dbReference>
<evidence type="ECO:0000256" key="2">
    <source>
        <dbReference type="ARBA" id="ARBA00022617"/>
    </source>
</evidence>
<keyword evidence="7" id="KW-0732">Signal</keyword>
<dbReference type="AlphaFoldDB" id="A0A5B8RV54"/>
<keyword evidence="3 6" id="KW-0479">Metal-binding</keyword>
<evidence type="ECO:0000256" key="3">
    <source>
        <dbReference type="ARBA" id="ARBA00022723"/>
    </source>
</evidence>
<name>A0A5B8RV54_9BURK</name>
<dbReference type="EMBL" id="CP042344">
    <property type="protein sequence ID" value="QEA12115.1"/>
    <property type="molecule type" value="Genomic_DNA"/>
</dbReference>
<evidence type="ECO:0000313" key="9">
    <source>
        <dbReference type="EMBL" id="QEA12115.1"/>
    </source>
</evidence>
<dbReference type="Proteomes" id="UP000321199">
    <property type="component" value="Chromosome"/>
</dbReference>
<dbReference type="InterPro" id="IPR050597">
    <property type="entry name" value="Cytochrome_c_Oxidase_Subunit"/>
</dbReference>
<proteinExistence type="predicted"/>
<protein>
    <submittedName>
        <fullName evidence="9">C-type cytochrome</fullName>
    </submittedName>
</protein>
<keyword evidence="4" id="KW-0249">Electron transport</keyword>
<keyword evidence="1" id="KW-0813">Transport</keyword>
<dbReference type="InterPro" id="IPR009056">
    <property type="entry name" value="Cyt_c-like_dom"/>
</dbReference>
<dbReference type="RefSeq" id="WP_146911709.1">
    <property type="nucleotide sequence ID" value="NZ_CP042344.1"/>
</dbReference>
<evidence type="ECO:0000256" key="4">
    <source>
        <dbReference type="ARBA" id="ARBA00022982"/>
    </source>
</evidence>
<dbReference type="OrthoDB" id="8526831at2"/>
<evidence type="ECO:0000259" key="8">
    <source>
        <dbReference type="PROSITE" id="PS51007"/>
    </source>
</evidence>
<gene>
    <name evidence="9" type="ORF">FOZ74_03165</name>
</gene>
<dbReference type="GO" id="GO:0046872">
    <property type="term" value="F:metal ion binding"/>
    <property type="evidence" value="ECO:0007669"/>
    <property type="project" value="UniProtKB-KW"/>
</dbReference>
<dbReference type="SUPFAM" id="SSF46626">
    <property type="entry name" value="Cytochrome c"/>
    <property type="match status" value="1"/>
</dbReference>
<dbReference type="GO" id="GO:0020037">
    <property type="term" value="F:heme binding"/>
    <property type="evidence" value="ECO:0007669"/>
    <property type="project" value="InterPro"/>
</dbReference>
<organism evidence="9 10">
    <name type="scientific">Comamonas flocculans</name>
    <dbReference type="NCBI Taxonomy" id="2597701"/>
    <lineage>
        <taxon>Bacteria</taxon>
        <taxon>Pseudomonadati</taxon>
        <taxon>Pseudomonadota</taxon>
        <taxon>Betaproteobacteria</taxon>
        <taxon>Burkholderiales</taxon>
        <taxon>Comamonadaceae</taxon>
        <taxon>Comamonas</taxon>
    </lineage>
</organism>
<sequence>MKRMLFATLAVGLVTTAGLAQAQSDPLQVRSWAAGCASCHGTDGHALKGMPPLAGKSQADMTDKLLAYKSGSAPSTIMQQLAKGYTDEQLAAIAGYFAAQKK</sequence>
<evidence type="ECO:0000313" key="10">
    <source>
        <dbReference type="Proteomes" id="UP000321199"/>
    </source>
</evidence>
<feature type="chain" id="PRO_5022866603" evidence="7">
    <location>
        <begin position="23"/>
        <end position="102"/>
    </location>
</feature>
<dbReference type="PANTHER" id="PTHR33751:SF9">
    <property type="entry name" value="CYTOCHROME C4"/>
    <property type="match status" value="1"/>
</dbReference>
<evidence type="ECO:0000256" key="6">
    <source>
        <dbReference type="PROSITE-ProRule" id="PRU00433"/>
    </source>
</evidence>
<dbReference type="Pfam" id="PF00034">
    <property type="entry name" value="Cytochrom_C"/>
    <property type="match status" value="1"/>
</dbReference>
<dbReference type="Gene3D" id="1.10.760.10">
    <property type="entry name" value="Cytochrome c-like domain"/>
    <property type="match status" value="1"/>
</dbReference>
<evidence type="ECO:0000256" key="1">
    <source>
        <dbReference type="ARBA" id="ARBA00022448"/>
    </source>
</evidence>
<dbReference type="PANTHER" id="PTHR33751">
    <property type="entry name" value="CBB3-TYPE CYTOCHROME C OXIDASE SUBUNIT FIXP"/>
    <property type="match status" value="1"/>
</dbReference>
<feature type="signal peptide" evidence="7">
    <location>
        <begin position="1"/>
        <end position="22"/>
    </location>
</feature>
<dbReference type="KEGG" id="cof:FOZ74_03165"/>
<dbReference type="PROSITE" id="PS51007">
    <property type="entry name" value="CYTC"/>
    <property type="match status" value="1"/>
</dbReference>
<accession>A0A5B8RV54</accession>
<keyword evidence="2 6" id="KW-0349">Heme</keyword>